<sequence length="1061" mass="109710">MATVDTVRGRYSSYQLLHEVGRGGSALVYRAQDLATRKEVAVKQLFGNKPQDMEDWLREVDALHTLNSRHCLHVVQYLDHMQQHDRLFLVEEISEHGSLLRLLRQRGRLAEAAACRYVYQVLTALVCMAQSGVVHGDLKASNVLLFDGDVVKLTDFALRSRGGDTGAEDHGEADRYATAAPPPADASAVVRGGGAATGDGEEGGAALDTAAAAAANFRGSAYWAAPEVLCGASRPTTASDVWSVGCLVVELLTGTPPHFDRAVPNAIHRILSGYYDAVGYGGAAASGARASAGASTVGSEEGQRGQRRKRGAATAAAAARDAASSSRTGSSPVLLPRQQSETARCSTPAAAAAADAPGAVDDAASAVPRAETSLLPPLPADVHLSDACSAFLALCFRARAADRPSASELLHHPWLLDCAVPQLLRAAREGRVMNAGVAGEEGATTTAAAAGDRFAVIEQWVERNLVCGEARRCEAWLASDALPLLVPVLTPRIMTPKYIGCVMQSFAQVAESDTALAPLFLDRLGATELWTVEELTSACDADHLATLYRRCCAVQDTQVPAYTPTDPRALRFVLALDQEKALACVRALHTRLVAESTPRSARERQDGDERQRARERLLSGGGAAVLCAYVEAQCTAALLCDAAPTLEWSTANLLLDVLSTIEPLPGGQALLWGIGADLGESRSGSSAAGGGLSQEAVTLSATVAGSGGPLSLTGSTGGIGGHTTSGSVSGPCTAWVTSTTWLLAVQEAARHLCEAAVRLLTRYVPVACASRAAHLEKAGVSLTATLVFVVSSESVRAEVRCAAAECLPLLQANSPRAARYLRDPVRCVALLGLALKRSYGAHPLTASLLAALTAVTLEKQMLAACSSCPWVWEALLHLLRQVEAAATAAEDDEGRAVAPSRASTTVGTLVDRPDAAVSAADALTQLPGVSSSSSSGGGSAGRTGRAAAVFADVVLLLLQWTAAGSPAALLSGAAAAAAAAVAGTVSPHGRLPPSPPLPPLLRALHHQLASLSQKSSICHGDAAATDVAAVLRHLALLEAAATAAATPSQQQQQPASVAALV</sequence>
<dbReference type="InterPro" id="IPR000719">
    <property type="entry name" value="Prot_kinase_dom"/>
</dbReference>
<keyword evidence="8" id="KW-1185">Reference proteome</keyword>
<dbReference type="AlphaFoldDB" id="A0AAW0F4T4"/>
<dbReference type="GO" id="GO:0005524">
    <property type="term" value="F:ATP binding"/>
    <property type="evidence" value="ECO:0007669"/>
    <property type="project" value="UniProtKB-UniRule"/>
</dbReference>
<dbReference type="Pfam" id="PF00069">
    <property type="entry name" value="Pkinase"/>
    <property type="match status" value="2"/>
</dbReference>
<dbReference type="PROSITE" id="PS00107">
    <property type="entry name" value="PROTEIN_KINASE_ATP"/>
    <property type="match status" value="1"/>
</dbReference>
<comment type="similarity">
    <text evidence="1">Belongs to the protein kinase superfamily. STE Ser/Thr protein kinase family. STE20 subfamily.</text>
</comment>
<dbReference type="PANTHER" id="PTHR45832">
    <property type="entry name" value="SERINE/THREONINE-PROTEIN KINASE SAMKA-RELATED-RELATED"/>
    <property type="match status" value="1"/>
</dbReference>
<feature type="compositionally biased region" description="Low complexity" evidence="5">
    <location>
        <begin position="312"/>
        <end position="331"/>
    </location>
</feature>
<feature type="region of interest" description="Disordered" evidence="5">
    <location>
        <begin position="294"/>
        <end position="358"/>
    </location>
</feature>
<dbReference type="EMBL" id="JAECZO010000004">
    <property type="protein sequence ID" value="KAK7200163.1"/>
    <property type="molecule type" value="Genomic_DNA"/>
</dbReference>
<evidence type="ECO:0000313" key="7">
    <source>
        <dbReference type="EMBL" id="KAK7200163.1"/>
    </source>
</evidence>
<dbReference type="PROSITE" id="PS00108">
    <property type="entry name" value="PROTEIN_KINASE_ST"/>
    <property type="match status" value="1"/>
</dbReference>
<feature type="binding site" evidence="4">
    <location>
        <position position="43"/>
    </location>
    <ligand>
        <name>ATP</name>
        <dbReference type="ChEBI" id="CHEBI:30616"/>
    </ligand>
</feature>
<dbReference type="GO" id="GO:0004672">
    <property type="term" value="F:protein kinase activity"/>
    <property type="evidence" value="ECO:0007669"/>
    <property type="project" value="InterPro"/>
</dbReference>
<proteinExistence type="inferred from homology"/>
<keyword evidence="7" id="KW-0808">Transferase</keyword>
<dbReference type="Gene3D" id="1.10.510.10">
    <property type="entry name" value="Transferase(Phosphotransferase) domain 1"/>
    <property type="match status" value="1"/>
</dbReference>
<dbReference type="PANTHER" id="PTHR45832:SF22">
    <property type="entry name" value="SERINE_THREONINE-PROTEIN KINASE SAMKA-RELATED"/>
    <property type="match status" value="1"/>
</dbReference>
<accession>A0AAW0F4T4</accession>
<gene>
    <name evidence="7" type="ORF">NESM_000067000</name>
</gene>
<feature type="compositionally biased region" description="Low complexity" evidence="5">
    <location>
        <begin position="348"/>
        <end position="358"/>
    </location>
</feature>
<evidence type="ECO:0000313" key="8">
    <source>
        <dbReference type="Proteomes" id="UP001430356"/>
    </source>
</evidence>
<dbReference type="Proteomes" id="UP001430356">
    <property type="component" value="Unassembled WGS sequence"/>
</dbReference>
<keyword evidence="7" id="KW-0418">Kinase</keyword>
<comment type="caution">
    <text evidence="7">The sequence shown here is derived from an EMBL/GenBank/DDBJ whole genome shotgun (WGS) entry which is preliminary data.</text>
</comment>
<dbReference type="InterPro" id="IPR051931">
    <property type="entry name" value="PAK3-like"/>
</dbReference>
<dbReference type="SMART" id="SM00220">
    <property type="entry name" value="S_TKc"/>
    <property type="match status" value="1"/>
</dbReference>
<evidence type="ECO:0000256" key="5">
    <source>
        <dbReference type="SAM" id="MobiDB-lite"/>
    </source>
</evidence>
<evidence type="ECO:0000256" key="4">
    <source>
        <dbReference type="PROSITE-ProRule" id="PRU10141"/>
    </source>
</evidence>
<feature type="region of interest" description="Disordered" evidence="5">
    <location>
        <begin position="163"/>
        <end position="202"/>
    </location>
</feature>
<dbReference type="InterPro" id="IPR017441">
    <property type="entry name" value="Protein_kinase_ATP_BS"/>
</dbReference>
<evidence type="ECO:0000259" key="6">
    <source>
        <dbReference type="PROSITE" id="PS50011"/>
    </source>
</evidence>
<evidence type="ECO:0000256" key="1">
    <source>
        <dbReference type="ARBA" id="ARBA00008874"/>
    </source>
</evidence>
<evidence type="ECO:0000256" key="3">
    <source>
        <dbReference type="ARBA" id="ARBA00022840"/>
    </source>
</evidence>
<dbReference type="InterPro" id="IPR008271">
    <property type="entry name" value="Ser/Thr_kinase_AS"/>
</dbReference>
<dbReference type="PROSITE" id="PS50011">
    <property type="entry name" value="PROTEIN_KINASE_DOM"/>
    <property type="match status" value="1"/>
</dbReference>
<dbReference type="Gene3D" id="3.30.200.20">
    <property type="entry name" value="Phosphorylase Kinase, domain 1"/>
    <property type="match status" value="1"/>
</dbReference>
<protein>
    <submittedName>
        <fullName evidence="7">Protein kinase</fullName>
    </submittedName>
</protein>
<reference evidence="7 8" key="1">
    <citation type="journal article" date="2021" name="MBio">
        <title>A New Model Trypanosomatid, Novymonas esmeraldas: Genomic Perception of Its 'Candidatus Pandoraea novymonadis' Endosymbiont.</title>
        <authorList>
            <person name="Zakharova A."/>
            <person name="Saura A."/>
            <person name="Butenko A."/>
            <person name="Podesvova L."/>
            <person name="Warmusova S."/>
            <person name="Kostygov A.Y."/>
            <person name="Nenarokova A."/>
            <person name="Lukes J."/>
            <person name="Opperdoes F.R."/>
            <person name="Yurchenko V."/>
        </authorList>
    </citation>
    <scope>NUCLEOTIDE SEQUENCE [LARGE SCALE GENOMIC DNA]</scope>
    <source>
        <strain evidence="7 8">E262AT.01</strain>
    </source>
</reference>
<feature type="domain" description="Protein kinase" evidence="6">
    <location>
        <begin position="14"/>
        <end position="415"/>
    </location>
</feature>
<dbReference type="SUPFAM" id="SSF56112">
    <property type="entry name" value="Protein kinase-like (PK-like)"/>
    <property type="match status" value="1"/>
</dbReference>
<keyword evidence="3 4" id="KW-0067">ATP-binding</keyword>
<keyword evidence="2 4" id="KW-0547">Nucleotide-binding</keyword>
<organism evidence="7 8">
    <name type="scientific">Novymonas esmeraldas</name>
    <dbReference type="NCBI Taxonomy" id="1808958"/>
    <lineage>
        <taxon>Eukaryota</taxon>
        <taxon>Discoba</taxon>
        <taxon>Euglenozoa</taxon>
        <taxon>Kinetoplastea</taxon>
        <taxon>Metakinetoplastina</taxon>
        <taxon>Trypanosomatida</taxon>
        <taxon>Trypanosomatidae</taxon>
        <taxon>Novymonas</taxon>
    </lineage>
</organism>
<evidence type="ECO:0000256" key="2">
    <source>
        <dbReference type="ARBA" id="ARBA00022741"/>
    </source>
</evidence>
<name>A0AAW0F4T4_9TRYP</name>
<dbReference type="InterPro" id="IPR011009">
    <property type="entry name" value="Kinase-like_dom_sf"/>
</dbReference>